<feature type="binding site" evidence="3">
    <location>
        <position position="138"/>
    </location>
    <ligand>
        <name>a divalent metal cation</name>
        <dbReference type="ChEBI" id="CHEBI:60240"/>
    </ligand>
</feature>
<protein>
    <submittedName>
        <fullName evidence="4">Damage-inducible protein DinB</fullName>
    </submittedName>
</protein>
<dbReference type="InterPro" id="IPR034660">
    <property type="entry name" value="DinB/YfiT-like"/>
</dbReference>
<comment type="caution">
    <text evidence="4">The sequence shown here is derived from an EMBL/GenBank/DDBJ whole genome shotgun (WGS) entry which is preliminary data.</text>
</comment>
<dbReference type="Gene3D" id="1.20.120.450">
    <property type="entry name" value="dinb family like domain"/>
    <property type="match status" value="1"/>
</dbReference>
<keyword evidence="2 3" id="KW-0479">Metal-binding</keyword>
<proteinExistence type="inferred from homology"/>
<comment type="similarity">
    <text evidence="1">Belongs to the DinB family.</text>
</comment>
<organism evidence="4 5">
    <name type="scientific">Chryseotalea sanaruensis</name>
    <dbReference type="NCBI Taxonomy" id="2482724"/>
    <lineage>
        <taxon>Bacteria</taxon>
        <taxon>Pseudomonadati</taxon>
        <taxon>Bacteroidota</taxon>
        <taxon>Cytophagia</taxon>
        <taxon>Cytophagales</taxon>
        <taxon>Chryseotaleaceae</taxon>
        <taxon>Chryseotalea</taxon>
    </lineage>
</organism>
<keyword evidence="5" id="KW-1185">Reference proteome</keyword>
<dbReference type="Pfam" id="PF05163">
    <property type="entry name" value="DinB"/>
    <property type="match status" value="1"/>
</dbReference>
<dbReference type="AlphaFoldDB" id="A0A401UCJ0"/>
<gene>
    <name evidence="4" type="ORF">SanaruYs_28400</name>
</gene>
<dbReference type="RefSeq" id="WP_127123260.1">
    <property type="nucleotide sequence ID" value="NZ_BHXQ01000005.1"/>
</dbReference>
<dbReference type="Proteomes" id="UP000288227">
    <property type="component" value="Unassembled WGS sequence"/>
</dbReference>
<name>A0A401UCJ0_9BACT</name>
<dbReference type="SUPFAM" id="SSF109854">
    <property type="entry name" value="DinB/YfiT-like putative metalloenzymes"/>
    <property type="match status" value="1"/>
</dbReference>
<evidence type="ECO:0000256" key="1">
    <source>
        <dbReference type="ARBA" id="ARBA00008635"/>
    </source>
</evidence>
<evidence type="ECO:0000313" key="5">
    <source>
        <dbReference type="Proteomes" id="UP000288227"/>
    </source>
</evidence>
<dbReference type="EMBL" id="BHXQ01000005">
    <property type="protein sequence ID" value="GCC52603.1"/>
    <property type="molecule type" value="Genomic_DNA"/>
</dbReference>
<evidence type="ECO:0000313" key="4">
    <source>
        <dbReference type="EMBL" id="GCC52603.1"/>
    </source>
</evidence>
<evidence type="ECO:0000256" key="3">
    <source>
        <dbReference type="PIRSR" id="PIRSR607837-1"/>
    </source>
</evidence>
<dbReference type="InterPro" id="IPR007837">
    <property type="entry name" value="DinB"/>
</dbReference>
<dbReference type="OrthoDB" id="119432at2"/>
<evidence type="ECO:0000256" key="2">
    <source>
        <dbReference type="ARBA" id="ARBA00022723"/>
    </source>
</evidence>
<sequence length="159" mass="18740">MNTTESNPVITSEDLLMHWQGHRGLTRRLIEAFPEKEFFTFNIGGMRTCSALMQELIAIAVPGLRQIAMSSTEELKEHLNYTSKAEFLARWDEDTKEINRLWALIPDEKFQERIKTFGQYEGTIWSSIFYFVDNEIHHRAQAYVYLRALGIEPPHFWER</sequence>
<reference evidence="4 5" key="1">
    <citation type="submission" date="2018-11" db="EMBL/GenBank/DDBJ databases">
        <title>Chryseotalea sanarue gen. nov., sp., nov., a member of the family Cytophagaceae, isolated from a brackish lake in Hamamatsu Japan.</title>
        <authorList>
            <person name="Maejima Y."/>
            <person name="Iino T."/>
            <person name="Muraguchi Y."/>
            <person name="Fukuda K."/>
            <person name="Ohkuma M."/>
            <person name="Moriuchi R."/>
            <person name="Dohra H."/>
            <person name="Kimbara K."/>
            <person name="Shintani M."/>
        </authorList>
    </citation>
    <scope>NUCLEOTIDE SEQUENCE [LARGE SCALE GENOMIC DNA]</scope>
    <source>
        <strain evidence="4 5">Ys</strain>
    </source>
</reference>
<accession>A0A401UCJ0</accession>
<dbReference type="GO" id="GO:0046872">
    <property type="term" value="F:metal ion binding"/>
    <property type="evidence" value="ECO:0007669"/>
    <property type="project" value="UniProtKB-KW"/>
</dbReference>